<dbReference type="EMBL" id="JAVFWL010000003">
    <property type="protein sequence ID" value="KAK6741051.1"/>
    <property type="molecule type" value="Genomic_DNA"/>
</dbReference>
<evidence type="ECO:0000259" key="1">
    <source>
        <dbReference type="Pfam" id="PF01466"/>
    </source>
</evidence>
<name>A0ABR1CRT3_NECAM</name>
<feature type="domain" description="SKP1 component dimerisation" evidence="1">
    <location>
        <begin position="91"/>
        <end position="122"/>
    </location>
</feature>
<dbReference type="InterPro" id="IPR036296">
    <property type="entry name" value="SKP1-like_dim_sf"/>
</dbReference>
<dbReference type="Gene3D" id="3.30.710.10">
    <property type="entry name" value="Potassium Channel Kv1.1, Chain A"/>
    <property type="match status" value="1"/>
</dbReference>
<dbReference type="InterPro" id="IPR016072">
    <property type="entry name" value="Skp1_comp_dimer"/>
</dbReference>
<dbReference type="Pfam" id="PF01466">
    <property type="entry name" value="Skp1"/>
    <property type="match status" value="1"/>
</dbReference>
<organism evidence="2 3">
    <name type="scientific">Necator americanus</name>
    <name type="common">Human hookworm</name>
    <dbReference type="NCBI Taxonomy" id="51031"/>
    <lineage>
        <taxon>Eukaryota</taxon>
        <taxon>Metazoa</taxon>
        <taxon>Ecdysozoa</taxon>
        <taxon>Nematoda</taxon>
        <taxon>Chromadorea</taxon>
        <taxon>Rhabditida</taxon>
        <taxon>Rhabditina</taxon>
        <taxon>Rhabditomorpha</taxon>
        <taxon>Strongyloidea</taxon>
        <taxon>Ancylostomatidae</taxon>
        <taxon>Bunostominae</taxon>
        <taxon>Necator</taxon>
    </lineage>
</organism>
<keyword evidence="3" id="KW-1185">Reference proteome</keyword>
<evidence type="ECO:0000313" key="2">
    <source>
        <dbReference type="EMBL" id="KAK6741051.1"/>
    </source>
</evidence>
<proteinExistence type="predicted"/>
<gene>
    <name evidence="2" type="primary">Necator_chrIII.g9872</name>
    <name evidence="2" type="ORF">RB195_009107</name>
</gene>
<reference evidence="2 3" key="1">
    <citation type="submission" date="2023-08" db="EMBL/GenBank/DDBJ databases">
        <title>A Necator americanus chromosomal reference genome.</title>
        <authorList>
            <person name="Ilik V."/>
            <person name="Petrzelkova K.J."/>
            <person name="Pardy F."/>
            <person name="Fuh T."/>
            <person name="Niatou-Singa F.S."/>
            <person name="Gouil Q."/>
            <person name="Baker L."/>
            <person name="Ritchie M.E."/>
            <person name="Jex A.R."/>
            <person name="Gazzola D."/>
            <person name="Li H."/>
            <person name="Toshio Fujiwara R."/>
            <person name="Zhan B."/>
            <person name="Aroian R.V."/>
            <person name="Pafco B."/>
            <person name="Schwarz E.M."/>
        </authorList>
    </citation>
    <scope>NUCLEOTIDE SEQUENCE [LARGE SCALE GENOMIC DNA]</scope>
    <source>
        <strain evidence="2 3">Aroian</strain>
        <tissue evidence="2">Whole animal</tissue>
    </source>
</reference>
<dbReference type="SUPFAM" id="SSF81382">
    <property type="entry name" value="Skp1 dimerisation domain-like"/>
    <property type="match status" value="1"/>
</dbReference>
<dbReference type="InterPro" id="IPR011333">
    <property type="entry name" value="SKP1/BTB/POZ_sf"/>
</dbReference>
<accession>A0ABR1CRT3</accession>
<evidence type="ECO:0000313" key="3">
    <source>
        <dbReference type="Proteomes" id="UP001303046"/>
    </source>
</evidence>
<dbReference type="Proteomes" id="UP001303046">
    <property type="component" value="Unassembled WGS sequence"/>
</dbReference>
<comment type="caution">
    <text evidence="2">The sequence shown here is derived from an EMBL/GenBank/DDBJ whole genome shotgun (WGS) entry which is preliminary data.</text>
</comment>
<protein>
    <recommendedName>
        <fullName evidence="1">SKP1 component dimerisation domain-containing protein</fullName>
    </recommendedName>
</protein>
<sequence length="130" mass="15034">MDARVISRGFRHSNLLSVTNESCGPIMNRDPIQIPFPVHEFEKFLFAIAMMKHERDLGVFDPSDLCTILKLADYFESLNLMQRVFSQINAHLKGKTPSEICEAFNIRSDFNHSQTNQMKREGLWHFNTSS</sequence>